<dbReference type="CDD" id="cd05568">
    <property type="entry name" value="PTS_IIB_bgl_like"/>
    <property type="match status" value="1"/>
</dbReference>
<dbReference type="PANTHER" id="PTHR30185:SF13">
    <property type="entry name" value="LICABCH OPERON REGULATOR-RELATED"/>
    <property type="match status" value="1"/>
</dbReference>
<dbReference type="Gene3D" id="3.40.50.2300">
    <property type="match status" value="1"/>
</dbReference>
<dbReference type="OrthoDB" id="3710983at2"/>
<name>A0A428N9H4_9BACI</name>
<dbReference type="SUPFAM" id="SSF52794">
    <property type="entry name" value="PTS system IIB component-like"/>
    <property type="match status" value="1"/>
</dbReference>
<keyword evidence="1" id="KW-0808">Transferase</keyword>
<dbReference type="Pfam" id="PF00359">
    <property type="entry name" value="PTS_EIIA_2"/>
    <property type="match status" value="1"/>
</dbReference>
<comment type="caution">
    <text evidence="9">The sequence shown here is derived from an EMBL/GenBank/DDBJ whole genome shotgun (WGS) entry which is preliminary data.</text>
</comment>
<dbReference type="InterPro" id="IPR011608">
    <property type="entry name" value="PRD"/>
</dbReference>
<keyword evidence="4" id="KW-0010">Activator</keyword>
<dbReference type="SUPFAM" id="SSF55804">
    <property type="entry name" value="Phoshotransferase/anion transport protein"/>
    <property type="match status" value="1"/>
</dbReference>
<dbReference type="InterPro" id="IPR002178">
    <property type="entry name" value="PTS_EIIA_type-2_dom"/>
</dbReference>
<dbReference type="PROSITE" id="PS51372">
    <property type="entry name" value="PRD_2"/>
    <property type="match status" value="2"/>
</dbReference>
<evidence type="ECO:0000259" key="7">
    <source>
        <dbReference type="PROSITE" id="PS51099"/>
    </source>
</evidence>
<dbReference type="Pfam" id="PF00874">
    <property type="entry name" value="PRD"/>
    <property type="match status" value="2"/>
</dbReference>
<organism evidence="9 10">
    <name type="scientific">Salibacterium salarium</name>
    <dbReference type="NCBI Taxonomy" id="284579"/>
    <lineage>
        <taxon>Bacteria</taxon>
        <taxon>Bacillati</taxon>
        <taxon>Bacillota</taxon>
        <taxon>Bacilli</taxon>
        <taxon>Bacillales</taxon>
        <taxon>Bacillaceae</taxon>
    </lineage>
</organism>
<dbReference type="RefSeq" id="WP_125553271.1">
    <property type="nucleotide sequence ID" value="NZ_RBVX01000001.1"/>
</dbReference>
<dbReference type="InterPro" id="IPR036634">
    <property type="entry name" value="PRD_sf"/>
</dbReference>
<dbReference type="AlphaFoldDB" id="A0A428N9H4"/>
<dbReference type="Proteomes" id="UP000275076">
    <property type="component" value="Unassembled WGS sequence"/>
</dbReference>
<evidence type="ECO:0000256" key="3">
    <source>
        <dbReference type="ARBA" id="ARBA00023015"/>
    </source>
</evidence>
<dbReference type="Gene3D" id="1.10.10.10">
    <property type="entry name" value="Winged helix-like DNA-binding domain superfamily/Winged helix DNA-binding domain"/>
    <property type="match status" value="2"/>
</dbReference>
<sequence>MNTRLVALLRELMAADAPLTSQHLAHVNQVTTRTTRNDIKHLNTILSKNGAVITSLRAKGYEFEIKDDQLFRTFLEEIFQGGSTKHNNIPDLPEERTPYLIKRLLLANGYVKLDDLADELLISRSTIQNDIRTVKDILQTYDITLEKRPNYGLKITGSELKLRFCMSEYIFDRSEKSDIDIFNSQLPWLIKENLNDIWDIIIDQIRKHDITLSDIAINNLFIHIAITYKRVQSGHHVSLYPKEFNEIMDKKEYKVAETIVKKVETALDVTFPEVEIAYIAIHLLGTKMISQTNVTEERIEQVLDEKVYHLTSTILERIENKLDLGIRHDRELIVGLSLHLKPAVNRYRYGMNIRNPLLHDIKASYPVAFEAAIVAGMVLEEETEVKIEESEIGYIALHIGAAMERKKLATGPKRCMVICASGAGSAQLIYYKLQSQFGSKLEVTGTTEYYKLNQISFDRLDFIVSTIPISDELPVPVIQVNTILGDGDLQKVESFVVDEQRENMFEYINEDIVFLQKDLSSKDEVLRFFHQELLQQNYVGDDFLRKMEEREEAAPTSFGNLVAIPHPITPQTEDTFLSICTLQKPIMWDDKRVQLVCLLSVEKNSSADLQMLYKSLGNIVDDISIVQQMLTCNTYEDLLKVLVST</sequence>
<dbReference type="GO" id="GO:0008982">
    <property type="term" value="F:protein-N(PI)-phosphohistidine-sugar phosphotransferase activity"/>
    <property type="evidence" value="ECO:0007669"/>
    <property type="project" value="InterPro"/>
</dbReference>
<evidence type="ECO:0000259" key="8">
    <source>
        <dbReference type="PROSITE" id="PS51372"/>
    </source>
</evidence>
<dbReference type="PROSITE" id="PS51094">
    <property type="entry name" value="PTS_EIIA_TYPE_2"/>
    <property type="match status" value="1"/>
</dbReference>
<protein>
    <submittedName>
        <fullName evidence="9">Transcription antiterminator</fullName>
    </submittedName>
</protein>
<feature type="domain" description="PRD" evidence="8">
    <location>
        <begin position="188"/>
        <end position="293"/>
    </location>
</feature>
<keyword evidence="2" id="KW-0677">Repeat</keyword>
<dbReference type="InterPro" id="IPR016152">
    <property type="entry name" value="PTrfase/Anion_transptr"/>
</dbReference>
<dbReference type="EMBL" id="RBVX01000001">
    <property type="protein sequence ID" value="RSL35025.1"/>
    <property type="molecule type" value="Genomic_DNA"/>
</dbReference>
<dbReference type="GO" id="GO:0006355">
    <property type="term" value="P:regulation of DNA-templated transcription"/>
    <property type="evidence" value="ECO:0007669"/>
    <property type="project" value="InterPro"/>
</dbReference>
<dbReference type="SUPFAM" id="SSF63520">
    <property type="entry name" value="PTS-regulatory domain, PRD"/>
    <property type="match status" value="2"/>
</dbReference>
<dbReference type="Gene3D" id="1.10.1790.10">
    <property type="entry name" value="PRD domain"/>
    <property type="match status" value="2"/>
</dbReference>
<evidence type="ECO:0000259" key="6">
    <source>
        <dbReference type="PROSITE" id="PS51094"/>
    </source>
</evidence>
<keyword evidence="5" id="KW-0804">Transcription</keyword>
<dbReference type="InterPro" id="IPR007737">
    <property type="entry name" value="Mga_HTH"/>
</dbReference>
<dbReference type="Gene3D" id="3.40.930.10">
    <property type="entry name" value="Mannitol-specific EII, Chain A"/>
    <property type="match status" value="1"/>
</dbReference>
<dbReference type="InterPro" id="IPR050661">
    <property type="entry name" value="BglG_antiterminators"/>
</dbReference>
<keyword evidence="10" id="KW-1185">Reference proteome</keyword>
<accession>A0A428N9H4</accession>
<dbReference type="InterPro" id="IPR013011">
    <property type="entry name" value="PTS_EIIB_2"/>
</dbReference>
<evidence type="ECO:0000256" key="2">
    <source>
        <dbReference type="ARBA" id="ARBA00022737"/>
    </source>
</evidence>
<dbReference type="PANTHER" id="PTHR30185">
    <property type="entry name" value="CRYPTIC BETA-GLUCOSIDE BGL OPERON ANTITERMINATOR"/>
    <property type="match status" value="1"/>
</dbReference>
<evidence type="ECO:0000313" key="10">
    <source>
        <dbReference type="Proteomes" id="UP000275076"/>
    </source>
</evidence>
<dbReference type="InterPro" id="IPR036388">
    <property type="entry name" value="WH-like_DNA-bd_sf"/>
</dbReference>
<evidence type="ECO:0000256" key="1">
    <source>
        <dbReference type="ARBA" id="ARBA00022679"/>
    </source>
</evidence>
<gene>
    <name evidence="9" type="ORF">D7Z54_00125</name>
</gene>
<feature type="domain" description="PRD" evidence="8">
    <location>
        <begin position="302"/>
        <end position="409"/>
    </location>
</feature>
<feature type="domain" description="PTS EIIB type-2" evidence="7">
    <location>
        <begin position="413"/>
        <end position="504"/>
    </location>
</feature>
<evidence type="ECO:0000313" key="9">
    <source>
        <dbReference type="EMBL" id="RSL35025.1"/>
    </source>
</evidence>
<evidence type="ECO:0000256" key="5">
    <source>
        <dbReference type="ARBA" id="ARBA00023163"/>
    </source>
</evidence>
<dbReference type="InterPro" id="IPR036095">
    <property type="entry name" value="PTS_EIIB-like_sf"/>
</dbReference>
<evidence type="ECO:0000256" key="4">
    <source>
        <dbReference type="ARBA" id="ARBA00023159"/>
    </source>
</evidence>
<reference evidence="9 10" key="1">
    <citation type="submission" date="2018-10" db="EMBL/GenBank/DDBJ databases">
        <title>Draft genome sequence of Bacillus salarius IM0101, isolated from a hypersaline soil in Inner Mongolia, China.</title>
        <authorList>
            <person name="Yamprayoonswat W."/>
            <person name="Boonvisut S."/>
            <person name="Jumpathong W."/>
            <person name="Sittihan S."/>
            <person name="Ruangsuj P."/>
            <person name="Wanthongcharoen S."/>
            <person name="Thongpramul N."/>
            <person name="Pimmason S."/>
            <person name="Yu B."/>
            <person name="Yasawong M."/>
        </authorList>
    </citation>
    <scope>NUCLEOTIDE SEQUENCE [LARGE SCALE GENOMIC DNA]</scope>
    <source>
        <strain evidence="9 10">IM0101</strain>
    </source>
</reference>
<dbReference type="Pfam" id="PF05043">
    <property type="entry name" value="Mga"/>
    <property type="match status" value="1"/>
</dbReference>
<proteinExistence type="predicted"/>
<feature type="domain" description="PTS EIIA type-2" evidence="6">
    <location>
        <begin position="506"/>
        <end position="645"/>
    </location>
</feature>
<dbReference type="PROSITE" id="PS51099">
    <property type="entry name" value="PTS_EIIB_TYPE_2"/>
    <property type="match status" value="1"/>
</dbReference>
<dbReference type="GO" id="GO:0009401">
    <property type="term" value="P:phosphoenolpyruvate-dependent sugar phosphotransferase system"/>
    <property type="evidence" value="ECO:0007669"/>
    <property type="project" value="InterPro"/>
</dbReference>
<dbReference type="CDD" id="cd00211">
    <property type="entry name" value="PTS_IIA_fru"/>
    <property type="match status" value="1"/>
</dbReference>
<keyword evidence="3" id="KW-0805">Transcription regulation</keyword>